<evidence type="ECO:0000313" key="1">
    <source>
        <dbReference type="EMBL" id="GAA5171183.1"/>
    </source>
</evidence>
<reference evidence="2" key="1">
    <citation type="journal article" date="2019" name="Int. J. Syst. Evol. Microbiol.">
        <title>The Global Catalogue of Microorganisms (GCM) 10K type strain sequencing project: providing services to taxonomists for standard genome sequencing and annotation.</title>
        <authorList>
            <consortium name="The Broad Institute Genomics Platform"/>
            <consortium name="The Broad Institute Genome Sequencing Center for Infectious Disease"/>
            <person name="Wu L."/>
            <person name="Ma J."/>
        </authorList>
    </citation>
    <scope>NUCLEOTIDE SEQUENCE [LARGE SCALE GENOMIC DNA]</scope>
    <source>
        <strain evidence="2">JCM 18303</strain>
    </source>
</reference>
<gene>
    <name evidence="1" type="ORF">GCM10023321_69450</name>
</gene>
<dbReference type="EMBL" id="BAABJP010000045">
    <property type="protein sequence ID" value="GAA5171183.1"/>
    <property type="molecule type" value="Genomic_DNA"/>
</dbReference>
<accession>A0ABP9R4X7</accession>
<evidence type="ECO:0008006" key="3">
    <source>
        <dbReference type="Google" id="ProtNLM"/>
    </source>
</evidence>
<dbReference type="Proteomes" id="UP001428817">
    <property type="component" value="Unassembled WGS sequence"/>
</dbReference>
<name>A0ABP9R4X7_9PSEU</name>
<sequence length="331" mass="36115">MQTAELDRVFVPQRDVPRWSETAWLGSWNPDAGVGLFLHIGRCQQDLDMWWAQTMVYLPDGRVAVDRSHGRPGDPDTMGSGNLRLRIEEPGRRWSAAFDGAAELTTTEALAEGLVGSGPSQPMRFELRGEAVAPMWDLFAGRDGHTQDFAGGTHTQQAFDATGRVTIGDTTYPLDGCAYRDHSSGTRDLQRFGTHHFVLIVFPDRVIHNIQVKMPDGTTMIDAGVVLHRDGGQTPVTGTELPFVSALPAEPTECDLVVSTPEGSETIHVEALHAVNMCITDSGDNLNGVGWQLDEDMPVLVECAARYTAADGTVGYGHFERSVRRSMLPDG</sequence>
<dbReference type="RefSeq" id="WP_185063723.1">
    <property type="nucleotide sequence ID" value="NZ_BAABJP010000045.1"/>
</dbReference>
<keyword evidence="2" id="KW-1185">Reference proteome</keyword>
<organism evidence="1 2">
    <name type="scientific">Pseudonocardia eucalypti</name>
    <dbReference type="NCBI Taxonomy" id="648755"/>
    <lineage>
        <taxon>Bacteria</taxon>
        <taxon>Bacillati</taxon>
        <taxon>Actinomycetota</taxon>
        <taxon>Actinomycetes</taxon>
        <taxon>Pseudonocardiales</taxon>
        <taxon>Pseudonocardiaceae</taxon>
        <taxon>Pseudonocardia</taxon>
    </lineage>
</organism>
<proteinExistence type="predicted"/>
<dbReference type="SUPFAM" id="SSF159245">
    <property type="entry name" value="AttH-like"/>
    <property type="match status" value="1"/>
</dbReference>
<evidence type="ECO:0000313" key="2">
    <source>
        <dbReference type="Proteomes" id="UP001428817"/>
    </source>
</evidence>
<comment type="caution">
    <text evidence="1">The sequence shown here is derived from an EMBL/GenBank/DDBJ whole genome shotgun (WGS) entry which is preliminary data.</text>
</comment>
<protein>
    <recommendedName>
        <fullName evidence="3">AttH domain-containing protein</fullName>
    </recommendedName>
</protein>